<dbReference type="CDD" id="cd06579">
    <property type="entry name" value="TM_PBP1_transp_AraH_like"/>
    <property type="match status" value="1"/>
</dbReference>
<reference evidence="10 11" key="1">
    <citation type="submission" date="2020-08" db="EMBL/GenBank/DDBJ databases">
        <title>The isolate Caproiciproducens sp. 7D4C2 produces n-caproate at mildly acidic conditions from hexoses: genome and rBOX comparison with related strains and chain-elongating bacteria.</title>
        <authorList>
            <person name="Esquivel-Elizondo S."/>
            <person name="Bagci C."/>
            <person name="Temovska M."/>
            <person name="Jeon B.S."/>
            <person name="Bessarab I."/>
            <person name="Williams R.B.H."/>
            <person name="Huson D.H."/>
            <person name="Angenent L.T."/>
        </authorList>
    </citation>
    <scope>NUCLEOTIDE SEQUENCE [LARGE SCALE GENOMIC DNA]</scope>
    <source>
        <strain evidence="10 11">7D4C2</strain>
    </source>
</reference>
<name>A0A7G8TDU1_9FIRM</name>
<proteinExistence type="predicted"/>
<feature type="transmembrane region" description="Helical" evidence="9">
    <location>
        <begin position="213"/>
        <end position="231"/>
    </location>
</feature>
<evidence type="ECO:0000256" key="8">
    <source>
        <dbReference type="ARBA" id="ARBA00039381"/>
    </source>
</evidence>
<evidence type="ECO:0000256" key="3">
    <source>
        <dbReference type="ARBA" id="ARBA00022475"/>
    </source>
</evidence>
<accession>A0A7G8TDU1</accession>
<keyword evidence="6 9" id="KW-1133">Transmembrane helix</keyword>
<dbReference type="EMBL" id="CP060286">
    <property type="protein sequence ID" value="QNK41782.1"/>
    <property type="molecule type" value="Genomic_DNA"/>
</dbReference>
<evidence type="ECO:0000256" key="4">
    <source>
        <dbReference type="ARBA" id="ARBA00022519"/>
    </source>
</evidence>
<dbReference type="InterPro" id="IPR001851">
    <property type="entry name" value="ABC_transp_permease"/>
</dbReference>
<evidence type="ECO:0000256" key="6">
    <source>
        <dbReference type="ARBA" id="ARBA00022989"/>
    </source>
</evidence>
<feature type="transmembrane region" description="Helical" evidence="9">
    <location>
        <begin position="101"/>
        <end position="122"/>
    </location>
</feature>
<dbReference type="Proteomes" id="UP000515909">
    <property type="component" value="Chromosome"/>
</dbReference>
<evidence type="ECO:0000313" key="10">
    <source>
        <dbReference type="EMBL" id="QNK41782.1"/>
    </source>
</evidence>
<dbReference type="PANTHER" id="PTHR32196">
    <property type="entry name" value="ABC TRANSPORTER PERMEASE PROTEIN YPHD-RELATED-RELATED"/>
    <property type="match status" value="1"/>
</dbReference>
<evidence type="ECO:0000256" key="1">
    <source>
        <dbReference type="ARBA" id="ARBA00004651"/>
    </source>
</evidence>
<evidence type="ECO:0000256" key="2">
    <source>
        <dbReference type="ARBA" id="ARBA00022448"/>
    </source>
</evidence>
<protein>
    <recommendedName>
        <fullName evidence="8">Autoinducer 2 import system permease protein LsrD</fullName>
    </recommendedName>
</protein>
<dbReference type="PANTHER" id="PTHR32196:SF71">
    <property type="entry name" value="AUTOINDUCER 2 IMPORT SYSTEM PERMEASE PROTEIN LSRD"/>
    <property type="match status" value="1"/>
</dbReference>
<keyword evidence="4" id="KW-0997">Cell inner membrane</keyword>
<evidence type="ECO:0000256" key="7">
    <source>
        <dbReference type="ARBA" id="ARBA00023136"/>
    </source>
</evidence>
<feature type="transmembrane region" description="Helical" evidence="9">
    <location>
        <begin position="20"/>
        <end position="39"/>
    </location>
</feature>
<keyword evidence="3" id="KW-1003">Cell membrane</keyword>
<keyword evidence="5 9" id="KW-0812">Transmembrane</keyword>
<keyword evidence="2" id="KW-0813">Transport</keyword>
<gene>
    <name evidence="10" type="ORF">HCR03_05925</name>
</gene>
<dbReference type="GO" id="GO:0022857">
    <property type="term" value="F:transmembrane transporter activity"/>
    <property type="evidence" value="ECO:0007669"/>
    <property type="project" value="InterPro"/>
</dbReference>
<dbReference type="RefSeq" id="WP_187037095.1">
    <property type="nucleotide sequence ID" value="NZ_CP060286.1"/>
</dbReference>
<dbReference type="Pfam" id="PF02653">
    <property type="entry name" value="BPD_transp_2"/>
    <property type="match status" value="1"/>
</dbReference>
<dbReference type="AlphaFoldDB" id="A0A7G8TDU1"/>
<dbReference type="KEGG" id="cfem:HCR03_05925"/>
<comment type="subcellular location">
    <subcellularLocation>
        <location evidence="1">Cell membrane</location>
        <topology evidence="1">Multi-pass membrane protein</topology>
    </subcellularLocation>
</comment>
<evidence type="ECO:0000256" key="9">
    <source>
        <dbReference type="SAM" id="Phobius"/>
    </source>
</evidence>
<evidence type="ECO:0000256" key="5">
    <source>
        <dbReference type="ARBA" id="ARBA00022692"/>
    </source>
</evidence>
<feature type="transmembrane region" description="Helical" evidence="9">
    <location>
        <begin position="51"/>
        <end position="71"/>
    </location>
</feature>
<dbReference type="GO" id="GO:0005886">
    <property type="term" value="C:plasma membrane"/>
    <property type="evidence" value="ECO:0007669"/>
    <property type="project" value="UniProtKB-SubCell"/>
</dbReference>
<feature type="transmembrane region" description="Helical" evidence="9">
    <location>
        <begin position="167"/>
        <end position="183"/>
    </location>
</feature>
<feature type="transmembrane region" description="Helical" evidence="9">
    <location>
        <begin position="243"/>
        <end position="265"/>
    </location>
</feature>
<keyword evidence="7 9" id="KW-0472">Membrane</keyword>
<evidence type="ECO:0000313" key="11">
    <source>
        <dbReference type="Proteomes" id="UP000515909"/>
    </source>
</evidence>
<feature type="transmembrane region" description="Helical" evidence="9">
    <location>
        <begin position="286"/>
        <end position="310"/>
    </location>
</feature>
<feature type="transmembrane region" description="Helical" evidence="9">
    <location>
        <begin position="129"/>
        <end position="147"/>
    </location>
</feature>
<organism evidence="10 11">
    <name type="scientific">Caproicibacter fermentans</name>
    <dbReference type="NCBI Taxonomy" id="2576756"/>
    <lineage>
        <taxon>Bacteria</taxon>
        <taxon>Bacillati</taxon>
        <taxon>Bacillota</taxon>
        <taxon>Clostridia</taxon>
        <taxon>Eubacteriales</taxon>
        <taxon>Acutalibacteraceae</taxon>
        <taxon>Caproicibacter</taxon>
    </lineage>
</organism>
<sequence>MDKIVAQFSRKKKLNMRETVRNYFSLIGLLIVAVVFEILTEGNLLQPRNLMNIFNNFFSIGLGAMGVVFLMSLGELDLSVGAIAGLSAALAAYAAQISLVLILPVAILTGIAIGLLNGVMIARLRVESFIGTLAMSFVARGITTWLLNGSVGIPISLRVFDQNSVKIFVFVALLAVLFLLFEFSPYGKQCRSVGASVDAARQSGVKVEKVRTMAFMISGLMCGLVGFFSLVRTCTASSKTGNAFEFDVLLAVLFGGMPLTGGWPVKFRAAILGSIAMSVMKNGMSLMGIDGLTQQIVEGVILIAIVVIAFDRKSANVIK</sequence>